<keyword evidence="4" id="KW-0411">Iron-sulfur</keyword>
<reference evidence="6 7" key="1">
    <citation type="submission" date="2018-08" db="EMBL/GenBank/DDBJ databases">
        <title>Genomic Encyclopedia of Type Strains, Phase IV (KMG-IV): sequencing the most valuable type-strain genomes for metagenomic binning, comparative biology and taxonomic classification.</title>
        <authorList>
            <person name="Goeker M."/>
        </authorList>
    </citation>
    <scope>NUCLEOTIDE SEQUENCE [LARGE SCALE GENOMIC DNA]</scope>
    <source>
        <strain evidence="6 7">DSM 23923</strain>
    </source>
</reference>
<evidence type="ECO:0000256" key="2">
    <source>
        <dbReference type="ARBA" id="ARBA00022723"/>
    </source>
</evidence>
<keyword evidence="3" id="KW-0408">Iron</keyword>
<evidence type="ECO:0000256" key="4">
    <source>
        <dbReference type="ARBA" id="ARBA00023014"/>
    </source>
</evidence>
<dbReference type="PROSITE" id="PS00198">
    <property type="entry name" value="4FE4S_FER_1"/>
    <property type="match status" value="2"/>
</dbReference>
<dbReference type="EMBL" id="QUMS01000001">
    <property type="protein sequence ID" value="REG11683.1"/>
    <property type="molecule type" value="Genomic_DNA"/>
</dbReference>
<dbReference type="AlphaFoldDB" id="A0A347ZR32"/>
<keyword evidence="2" id="KW-0479">Metal-binding</keyword>
<dbReference type="InterPro" id="IPR017900">
    <property type="entry name" value="4Fe4S_Fe_S_CS"/>
</dbReference>
<feature type="domain" description="4Fe-4S ferredoxin-type" evidence="5">
    <location>
        <begin position="27"/>
        <end position="56"/>
    </location>
</feature>
<dbReference type="Gene3D" id="3.30.70.20">
    <property type="match status" value="2"/>
</dbReference>
<organism evidence="6 7">
    <name type="scientific">Pelolinea submarina</name>
    <dbReference type="NCBI Taxonomy" id="913107"/>
    <lineage>
        <taxon>Bacteria</taxon>
        <taxon>Bacillati</taxon>
        <taxon>Chloroflexota</taxon>
        <taxon>Anaerolineae</taxon>
        <taxon>Anaerolineales</taxon>
        <taxon>Anaerolineaceae</taxon>
        <taxon>Pelolinea</taxon>
    </lineage>
</organism>
<feature type="domain" description="4Fe-4S ferredoxin-type" evidence="5">
    <location>
        <begin position="178"/>
        <end position="208"/>
    </location>
</feature>
<evidence type="ECO:0000313" key="6">
    <source>
        <dbReference type="EMBL" id="REG11683.1"/>
    </source>
</evidence>
<dbReference type="GO" id="GO:0051539">
    <property type="term" value="F:4 iron, 4 sulfur cluster binding"/>
    <property type="evidence" value="ECO:0007669"/>
    <property type="project" value="UniProtKB-KW"/>
</dbReference>
<dbReference type="Proteomes" id="UP000256388">
    <property type="component" value="Unassembled WGS sequence"/>
</dbReference>
<dbReference type="GO" id="GO:0046872">
    <property type="term" value="F:metal ion binding"/>
    <property type="evidence" value="ECO:0007669"/>
    <property type="project" value="UniProtKB-KW"/>
</dbReference>
<evidence type="ECO:0000256" key="3">
    <source>
        <dbReference type="ARBA" id="ARBA00023004"/>
    </source>
</evidence>
<dbReference type="Pfam" id="PF12838">
    <property type="entry name" value="Fer4_7"/>
    <property type="match status" value="1"/>
</dbReference>
<feature type="domain" description="4Fe-4S ferredoxin-type" evidence="5">
    <location>
        <begin position="209"/>
        <end position="237"/>
    </location>
</feature>
<protein>
    <submittedName>
        <fullName evidence="6">4Fe-4S dicluster protein</fullName>
    </submittedName>
</protein>
<dbReference type="RefSeq" id="WP_116224803.1">
    <property type="nucleotide sequence ID" value="NZ_AP018437.1"/>
</dbReference>
<feature type="domain" description="4Fe-4S ferredoxin-type" evidence="5">
    <location>
        <begin position="67"/>
        <end position="96"/>
    </location>
</feature>
<sequence>MPGRGLTQKHSSPEAIVLERAMVTRHYIMRWDLGRCVGCQIGPAVCPHDALTHVDAVLEDGRMSVKQLVDVDADKCVFCGECVEMCPLNAIDMTVNGEVENPVIKYEAFPTLTQSTVFNKDAFDWSRKDFVIDNCPTNVISYDEKEKTLVVDDAHCIRCRQCEVASDGAFIVQQPWKGSVKLQREKCVEGCLACADICPTRALHINDEGELVLADYYCIKCGACMQICPVKPEIEEYEVVAEDYGVEKVVKHQRITNAPELPVLVERWRVAHSEVHSGSWTQALLKLADEKAEMVEIDRKRALKRRDLIFSLKGGRNIEEKPE</sequence>
<keyword evidence="7" id="KW-1185">Reference proteome</keyword>
<dbReference type="PROSITE" id="PS51379">
    <property type="entry name" value="4FE4S_FER_2"/>
    <property type="match status" value="4"/>
</dbReference>
<dbReference type="PANTHER" id="PTHR43687">
    <property type="entry name" value="ADENYLYLSULFATE REDUCTASE, BETA SUBUNIT"/>
    <property type="match status" value="1"/>
</dbReference>
<name>A0A347ZR32_9CHLR</name>
<dbReference type="OrthoDB" id="9789936at2"/>
<dbReference type="SUPFAM" id="SSF54862">
    <property type="entry name" value="4Fe-4S ferredoxins"/>
    <property type="match status" value="2"/>
</dbReference>
<dbReference type="InterPro" id="IPR050572">
    <property type="entry name" value="Fe-S_Ferredoxin"/>
</dbReference>
<comment type="caution">
    <text evidence="6">The sequence shown here is derived from an EMBL/GenBank/DDBJ whole genome shotgun (WGS) entry which is preliminary data.</text>
</comment>
<keyword evidence="1" id="KW-0004">4Fe-4S</keyword>
<gene>
    <name evidence="6" type="ORF">DFR64_1575</name>
</gene>
<evidence type="ECO:0000313" key="7">
    <source>
        <dbReference type="Proteomes" id="UP000256388"/>
    </source>
</evidence>
<evidence type="ECO:0000256" key="1">
    <source>
        <dbReference type="ARBA" id="ARBA00022485"/>
    </source>
</evidence>
<accession>A0A347ZR32</accession>
<dbReference type="InterPro" id="IPR017896">
    <property type="entry name" value="4Fe4S_Fe-S-bd"/>
</dbReference>
<dbReference type="Pfam" id="PF13237">
    <property type="entry name" value="Fer4_10"/>
    <property type="match status" value="1"/>
</dbReference>
<proteinExistence type="predicted"/>
<dbReference type="Gene3D" id="3.30.70.3270">
    <property type="match status" value="1"/>
</dbReference>
<evidence type="ECO:0000259" key="5">
    <source>
        <dbReference type="PROSITE" id="PS51379"/>
    </source>
</evidence>
<dbReference type="PANTHER" id="PTHR43687:SF4">
    <property type="entry name" value="BLR5484 PROTEIN"/>
    <property type="match status" value="1"/>
</dbReference>